<protein>
    <submittedName>
        <fullName evidence="1">Uncharacterized protein</fullName>
    </submittedName>
</protein>
<dbReference type="Proteomes" id="UP001595840">
    <property type="component" value="Unassembled WGS sequence"/>
</dbReference>
<dbReference type="RefSeq" id="WP_290260623.1">
    <property type="nucleotide sequence ID" value="NZ_JAUFQG010000004.1"/>
</dbReference>
<gene>
    <name evidence="1" type="ORF">ACFOX3_08515</name>
</gene>
<keyword evidence="2" id="KW-1185">Reference proteome</keyword>
<accession>A0ABV8V5A5</accession>
<sequence>MNGLASLGHIAQQPHKNTKHRFIHFSQNTDGRCGRPVYIDAQLLPDFLAAVDISNFSGLEVVKKIEQLRALGGGINSHQNKDIANSHKCLMGKVEVHYYITQATAKNSGGIYITNVGSINNNKDETGLYRYQNGIVRKNDNDFFALEQAFIGSDQSIDNLTNRFKPYAEVDGWNSLSYEIFFSPSYDIDKHGTWITPAQKIFNESQSIVDLAKILQKTQQAMINKSGSFTKIRVFDSSSGILDKSLTLVKGHLDKLGFEFIDPDATITSTIRQLASKNAKLSKSPVQITSRRSKITLTKVRNQISSILRSVGRPTNALEVTEKTNASSIALSVGGALSHSKSNFITAARQANLLGKWQG</sequence>
<organism evidence="1 2">
    <name type="scientific">Simiduia curdlanivorans</name>
    <dbReference type="NCBI Taxonomy" id="1492769"/>
    <lineage>
        <taxon>Bacteria</taxon>
        <taxon>Pseudomonadati</taxon>
        <taxon>Pseudomonadota</taxon>
        <taxon>Gammaproteobacteria</taxon>
        <taxon>Cellvibrionales</taxon>
        <taxon>Cellvibrionaceae</taxon>
        <taxon>Simiduia</taxon>
    </lineage>
</organism>
<dbReference type="EMBL" id="JBHSCX010000006">
    <property type="protein sequence ID" value="MFC4362343.1"/>
    <property type="molecule type" value="Genomic_DNA"/>
</dbReference>
<proteinExistence type="predicted"/>
<reference evidence="2" key="1">
    <citation type="journal article" date="2019" name="Int. J. Syst. Evol. Microbiol.">
        <title>The Global Catalogue of Microorganisms (GCM) 10K type strain sequencing project: providing services to taxonomists for standard genome sequencing and annotation.</title>
        <authorList>
            <consortium name="The Broad Institute Genomics Platform"/>
            <consortium name="The Broad Institute Genome Sequencing Center for Infectious Disease"/>
            <person name="Wu L."/>
            <person name="Ma J."/>
        </authorList>
    </citation>
    <scope>NUCLEOTIDE SEQUENCE [LARGE SCALE GENOMIC DNA]</scope>
    <source>
        <strain evidence="2">CECT 8570</strain>
    </source>
</reference>
<name>A0ABV8V5A5_9GAMM</name>
<comment type="caution">
    <text evidence="1">The sequence shown here is derived from an EMBL/GenBank/DDBJ whole genome shotgun (WGS) entry which is preliminary data.</text>
</comment>
<evidence type="ECO:0000313" key="1">
    <source>
        <dbReference type="EMBL" id="MFC4362343.1"/>
    </source>
</evidence>
<evidence type="ECO:0000313" key="2">
    <source>
        <dbReference type="Proteomes" id="UP001595840"/>
    </source>
</evidence>